<evidence type="ECO:0008006" key="4">
    <source>
        <dbReference type="Google" id="ProtNLM"/>
    </source>
</evidence>
<dbReference type="EMBL" id="BGPR01000340">
    <property type="protein sequence ID" value="GBM14232.1"/>
    <property type="molecule type" value="Genomic_DNA"/>
</dbReference>
<dbReference type="OrthoDB" id="6434386at2759"/>
<protein>
    <recommendedName>
        <fullName evidence="4">Pre-C2HC domain-containing protein</fullName>
    </recommendedName>
</protein>
<evidence type="ECO:0000313" key="3">
    <source>
        <dbReference type="Proteomes" id="UP000499080"/>
    </source>
</evidence>
<accession>A0A4Y2DBQ4</accession>
<dbReference type="Proteomes" id="UP000499080">
    <property type="component" value="Unassembled WGS sequence"/>
</dbReference>
<feature type="region of interest" description="Disordered" evidence="1">
    <location>
        <begin position="125"/>
        <end position="146"/>
    </location>
</feature>
<sequence length="146" mass="16678">MKSSNYYKLKKKQDFILYEPIAERPIKAILKGIHASTLQEFFKQELEALNFEVTRIIQFKNFKEQSLHPVFQVDIKRSPQASPTYAISKLLLNPHAEEALLQFATNAQNSTIQQRIVITTLDVSNAGRTTPPETATFKKNSQIPSE</sequence>
<keyword evidence="3" id="KW-1185">Reference proteome</keyword>
<evidence type="ECO:0000313" key="2">
    <source>
        <dbReference type="EMBL" id="GBM14232.1"/>
    </source>
</evidence>
<gene>
    <name evidence="2" type="ORF">AVEN_167314_1</name>
</gene>
<comment type="caution">
    <text evidence="2">The sequence shown here is derived from an EMBL/GenBank/DDBJ whole genome shotgun (WGS) entry which is preliminary data.</text>
</comment>
<name>A0A4Y2DBQ4_ARAVE</name>
<proteinExistence type="predicted"/>
<organism evidence="2 3">
    <name type="scientific">Araneus ventricosus</name>
    <name type="common">Orbweaver spider</name>
    <name type="synonym">Epeira ventricosa</name>
    <dbReference type="NCBI Taxonomy" id="182803"/>
    <lineage>
        <taxon>Eukaryota</taxon>
        <taxon>Metazoa</taxon>
        <taxon>Ecdysozoa</taxon>
        <taxon>Arthropoda</taxon>
        <taxon>Chelicerata</taxon>
        <taxon>Arachnida</taxon>
        <taxon>Araneae</taxon>
        <taxon>Araneomorphae</taxon>
        <taxon>Entelegynae</taxon>
        <taxon>Araneoidea</taxon>
        <taxon>Araneidae</taxon>
        <taxon>Araneus</taxon>
    </lineage>
</organism>
<reference evidence="2 3" key="1">
    <citation type="journal article" date="2019" name="Sci. Rep.">
        <title>Orb-weaving spider Araneus ventricosus genome elucidates the spidroin gene catalogue.</title>
        <authorList>
            <person name="Kono N."/>
            <person name="Nakamura H."/>
            <person name="Ohtoshi R."/>
            <person name="Moran D.A.P."/>
            <person name="Shinohara A."/>
            <person name="Yoshida Y."/>
            <person name="Fujiwara M."/>
            <person name="Mori M."/>
            <person name="Tomita M."/>
            <person name="Arakawa K."/>
        </authorList>
    </citation>
    <scope>NUCLEOTIDE SEQUENCE [LARGE SCALE GENOMIC DNA]</scope>
</reference>
<evidence type="ECO:0000256" key="1">
    <source>
        <dbReference type="SAM" id="MobiDB-lite"/>
    </source>
</evidence>
<dbReference type="AlphaFoldDB" id="A0A4Y2DBQ4"/>